<feature type="region of interest" description="Disordered" evidence="1">
    <location>
        <begin position="106"/>
        <end position="149"/>
    </location>
</feature>
<evidence type="ECO:0000256" key="1">
    <source>
        <dbReference type="SAM" id="MobiDB-lite"/>
    </source>
</evidence>
<keyword evidence="2" id="KW-0472">Membrane</keyword>
<evidence type="ECO:0000313" key="3">
    <source>
        <dbReference type="EMBL" id="RYR06147.1"/>
    </source>
</evidence>
<evidence type="ECO:0000313" key="4">
    <source>
        <dbReference type="Proteomes" id="UP000289738"/>
    </source>
</evidence>
<dbReference type="PANTHER" id="PTHR37249">
    <property type="entry name" value="OS03G0206201 PROTEIN"/>
    <property type="match status" value="1"/>
</dbReference>
<gene>
    <name evidence="3" type="ORF">Ahy_B06g085936</name>
</gene>
<dbReference type="AlphaFoldDB" id="A0A444YW30"/>
<proteinExistence type="predicted"/>
<feature type="compositionally biased region" description="Pro residues" evidence="1">
    <location>
        <begin position="112"/>
        <end position="123"/>
    </location>
</feature>
<keyword evidence="4" id="KW-1185">Reference proteome</keyword>
<keyword evidence="2" id="KW-0812">Transmembrane</keyword>
<dbReference type="PANTHER" id="PTHR37249:SF3">
    <property type="entry name" value="OS03G0206201 PROTEIN"/>
    <property type="match status" value="1"/>
</dbReference>
<feature type="compositionally biased region" description="Low complexity" evidence="1">
    <location>
        <begin position="124"/>
        <end position="137"/>
    </location>
</feature>
<protein>
    <submittedName>
        <fullName evidence="3">Uncharacterized protein</fullName>
    </submittedName>
</protein>
<comment type="caution">
    <text evidence="3">The sequence shown here is derived from an EMBL/GenBank/DDBJ whole genome shotgun (WGS) entry which is preliminary data.</text>
</comment>
<dbReference type="Proteomes" id="UP000289738">
    <property type="component" value="Chromosome B06"/>
</dbReference>
<keyword evidence="2" id="KW-1133">Transmembrane helix</keyword>
<organism evidence="3 4">
    <name type="scientific">Arachis hypogaea</name>
    <name type="common">Peanut</name>
    <dbReference type="NCBI Taxonomy" id="3818"/>
    <lineage>
        <taxon>Eukaryota</taxon>
        <taxon>Viridiplantae</taxon>
        <taxon>Streptophyta</taxon>
        <taxon>Embryophyta</taxon>
        <taxon>Tracheophyta</taxon>
        <taxon>Spermatophyta</taxon>
        <taxon>Magnoliopsida</taxon>
        <taxon>eudicotyledons</taxon>
        <taxon>Gunneridae</taxon>
        <taxon>Pentapetalae</taxon>
        <taxon>rosids</taxon>
        <taxon>fabids</taxon>
        <taxon>Fabales</taxon>
        <taxon>Fabaceae</taxon>
        <taxon>Papilionoideae</taxon>
        <taxon>50 kb inversion clade</taxon>
        <taxon>dalbergioids sensu lato</taxon>
        <taxon>Dalbergieae</taxon>
        <taxon>Pterocarpus clade</taxon>
        <taxon>Arachis</taxon>
    </lineage>
</organism>
<accession>A0A444YW30</accession>
<name>A0A444YW30_ARAHY</name>
<reference evidence="3 4" key="1">
    <citation type="submission" date="2019-01" db="EMBL/GenBank/DDBJ databases">
        <title>Sequencing of cultivated peanut Arachis hypogaea provides insights into genome evolution and oil improvement.</title>
        <authorList>
            <person name="Chen X."/>
        </authorList>
    </citation>
    <scope>NUCLEOTIDE SEQUENCE [LARGE SCALE GENOMIC DNA]</scope>
    <source>
        <strain evidence="4">cv. Fuhuasheng</strain>
        <tissue evidence="3">Leaves</tissue>
    </source>
</reference>
<sequence>MTTTNLFNSTTIMKVSGFWPLFFLLAVAAALAFLNFLSSDGGSNFSDLPVTNYGHGTSEIVTRRKLKENDSKRTSKDKVDNRLINLDDYAGKNGPYKAVRTEPIEHGTPYLPFLPRPPPPDLPSPDGYSDLSDLPSPGVYSDLPTPGGF</sequence>
<feature type="transmembrane region" description="Helical" evidence="2">
    <location>
        <begin position="17"/>
        <end position="37"/>
    </location>
</feature>
<dbReference type="EMBL" id="SDMP01000016">
    <property type="protein sequence ID" value="RYR06147.1"/>
    <property type="molecule type" value="Genomic_DNA"/>
</dbReference>
<evidence type="ECO:0000256" key="2">
    <source>
        <dbReference type="SAM" id="Phobius"/>
    </source>
</evidence>